<evidence type="ECO:0000259" key="11">
    <source>
        <dbReference type="PROSITE" id="PS50835"/>
    </source>
</evidence>
<evidence type="ECO:0000313" key="12">
    <source>
        <dbReference type="EMBL" id="MEQ2194423.1"/>
    </source>
</evidence>
<evidence type="ECO:0000256" key="9">
    <source>
        <dbReference type="ARBA" id="ARBA00023180"/>
    </source>
</evidence>
<keyword evidence="13" id="KW-1185">Reference proteome</keyword>
<name>A0ABV0QFS9_9TELE</name>
<feature type="domain" description="Ig-like" evidence="11">
    <location>
        <begin position="19"/>
        <end position="89"/>
    </location>
</feature>
<evidence type="ECO:0000256" key="10">
    <source>
        <dbReference type="ARBA" id="ARBA00023288"/>
    </source>
</evidence>
<dbReference type="InterPro" id="IPR013098">
    <property type="entry name" value="Ig_I-set"/>
</dbReference>
<dbReference type="InterPro" id="IPR036179">
    <property type="entry name" value="Ig-like_dom_sf"/>
</dbReference>
<proteinExistence type="inferred from homology"/>
<evidence type="ECO:0000313" key="13">
    <source>
        <dbReference type="Proteomes" id="UP001434883"/>
    </source>
</evidence>
<sequence>MITLISISKLLQSAYNKICFYLTKQIPLFVPTDLIFSWIFNEYPTFVKQDTRRFISQETGNLYIAKVEPSDVGNYTCVVTNTVTKTRVQGPPTPLVLRSDGVMGEYEPKIEVQFPEVVHVAKGSSVKLECFALGK</sequence>
<evidence type="ECO:0000256" key="2">
    <source>
        <dbReference type="ARBA" id="ARBA00009812"/>
    </source>
</evidence>
<gene>
    <name evidence="12" type="primary">CNTN3_2</name>
    <name evidence="12" type="ORF">XENOCAPTIV_029207</name>
</gene>
<evidence type="ECO:0000256" key="1">
    <source>
        <dbReference type="ARBA" id="ARBA00004236"/>
    </source>
</evidence>
<dbReference type="EMBL" id="JAHRIN010009237">
    <property type="protein sequence ID" value="MEQ2194423.1"/>
    <property type="molecule type" value="Genomic_DNA"/>
</dbReference>
<keyword evidence="10" id="KW-0449">Lipoprotein</keyword>
<dbReference type="SUPFAM" id="SSF48726">
    <property type="entry name" value="Immunoglobulin"/>
    <property type="match status" value="1"/>
</dbReference>
<evidence type="ECO:0000256" key="4">
    <source>
        <dbReference type="ARBA" id="ARBA00022729"/>
    </source>
</evidence>
<comment type="subcellular location">
    <subcellularLocation>
        <location evidence="1">Cell membrane</location>
    </subcellularLocation>
</comment>
<evidence type="ECO:0000256" key="7">
    <source>
        <dbReference type="ARBA" id="ARBA00023136"/>
    </source>
</evidence>
<comment type="caution">
    <text evidence="12">The sequence shown here is derived from an EMBL/GenBank/DDBJ whole genome shotgun (WGS) entry which is preliminary data.</text>
</comment>
<keyword evidence="8" id="KW-1015">Disulfide bond</keyword>
<comment type="similarity">
    <text evidence="2">Belongs to the immunoglobulin superfamily. Contactin family.</text>
</comment>
<keyword evidence="4" id="KW-0732">Signal</keyword>
<evidence type="ECO:0000256" key="8">
    <source>
        <dbReference type="ARBA" id="ARBA00023157"/>
    </source>
</evidence>
<reference evidence="12 13" key="1">
    <citation type="submission" date="2021-06" db="EMBL/GenBank/DDBJ databases">
        <authorList>
            <person name="Palmer J.M."/>
        </authorList>
    </citation>
    <scope>NUCLEOTIDE SEQUENCE [LARGE SCALE GENOMIC DNA]</scope>
    <source>
        <strain evidence="12 13">XC_2019</strain>
        <tissue evidence="12">Muscle</tissue>
    </source>
</reference>
<keyword evidence="7" id="KW-0472">Membrane</keyword>
<dbReference type="PANTHER" id="PTHR44170">
    <property type="entry name" value="PROTEIN SIDEKICK"/>
    <property type="match status" value="1"/>
</dbReference>
<accession>A0ABV0QFS9</accession>
<protein>
    <submittedName>
        <fullName evidence="12">Contactin-3</fullName>
    </submittedName>
</protein>
<evidence type="ECO:0000256" key="5">
    <source>
        <dbReference type="ARBA" id="ARBA00022737"/>
    </source>
</evidence>
<dbReference type="Pfam" id="PF07679">
    <property type="entry name" value="I-set"/>
    <property type="match status" value="1"/>
</dbReference>
<dbReference type="Gene3D" id="2.60.40.10">
    <property type="entry name" value="Immunoglobulins"/>
    <property type="match status" value="1"/>
</dbReference>
<keyword evidence="5" id="KW-0677">Repeat</keyword>
<dbReference type="InterPro" id="IPR007110">
    <property type="entry name" value="Ig-like_dom"/>
</dbReference>
<dbReference type="PROSITE" id="PS50835">
    <property type="entry name" value="IG_LIKE"/>
    <property type="match status" value="1"/>
</dbReference>
<dbReference type="Proteomes" id="UP001434883">
    <property type="component" value="Unassembled WGS sequence"/>
</dbReference>
<evidence type="ECO:0000256" key="6">
    <source>
        <dbReference type="ARBA" id="ARBA00022889"/>
    </source>
</evidence>
<keyword evidence="9" id="KW-0325">Glycoprotein</keyword>
<dbReference type="PANTHER" id="PTHR44170:SF18">
    <property type="entry name" value="CONTACTIN 3B-RELATED"/>
    <property type="match status" value="1"/>
</dbReference>
<keyword evidence="3" id="KW-1003">Cell membrane</keyword>
<dbReference type="InterPro" id="IPR013783">
    <property type="entry name" value="Ig-like_fold"/>
</dbReference>
<organism evidence="12 13">
    <name type="scientific">Xenoophorus captivus</name>
    <dbReference type="NCBI Taxonomy" id="1517983"/>
    <lineage>
        <taxon>Eukaryota</taxon>
        <taxon>Metazoa</taxon>
        <taxon>Chordata</taxon>
        <taxon>Craniata</taxon>
        <taxon>Vertebrata</taxon>
        <taxon>Euteleostomi</taxon>
        <taxon>Actinopterygii</taxon>
        <taxon>Neopterygii</taxon>
        <taxon>Teleostei</taxon>
        <taxon>Neoteleostei</taxon>
        <taxon>Acanthomorphata</taxon>
        <taxon>Ovalentaria</taxon>
        <taxon>Atherinomorphae</taxon>
        <taxon>Cyprinodontiformes</taxon>
        <taxon>Goodeidae</taxon>
        <taxon>Xenoophorus</taxon>
    </lineage>
</organism>
<keyword evidence="6" id="KW-0130">Cell adhesion</keyword>
<evidence type="ECO:0000256" key="3">
    <source>
        <dbReference type="ARBA" id="ARBA00022475"/>
    </source>
</evidence>